<gene>
    <name evidence="3" type="ORF">EVOR1521_LOCUS3360</name>
</gene>
<dbReference type="Pfam" id="PF12237">
    <property type="entry name" value="PCIF1_WW"/>
    <property type="match status" value="1"/>
</dbReference>
<evidence type="ECO:0000259" key="2">
    <source>
        <dbReference type="Pfam" id="PF12237"/>
    </source>
</evidence>
<evidence type="ECO:0000313" key="3">
    <source>
        <dbReference type="EMBL" id="CAJ1373591.1"/>
    </source>
</evidence>
<dbReference type="InterPro" id="IPR039881">
    <property type="entry name" value="PCIF1-like"/>
</dbReference>
<keyword evidence="4" id="KW-1185">Reference proteome</keyword>
<evidence type="ECO:0000256" key="1">
    <source>
        <dbReference type="SAM" id="MobiDB-lite"/>
    </source>
</evidence>
<name>A0AA36MJ41_9DINO</name>
<feature type="domain" description="PCIF1 WW" evidence="2">
    <location>
        <begin position="237"/>
        <end position="391"/>
    </location>
</feature>
<dbReference type="GO" id="GO:0016422">
    <property type="term" value="F:mRNA (2'-O-methyladenosine-N6-)-methyltransferase activity"/>
    <property type="evidence" value="ECO:0007669"/>
    <property type="project" value="InterPro"/>
</dbReference>
<accession>A0AA36MJ41</accession>
<dbReference type="InterPro" id="IPR022035">
    <property type="entry name" value="PCIF1_WW"/>
</dbReference>
<dbReference type="EMBL" id="CAUJNA010000203">
    <property type="protein sequence ID" value="CAJ1373591.1"/>
    <property type="molecule type" value="Genomic_DNA"/>
</dbReference>
<sequence>MKCGDGQKRRKIESCLTVIWLNRVQRLFKNGQLPRPSLELRRRQEVTRLRTFLQSEWEAYSDGEALPREAFNRWLMERLNAGGIDPILGGGGDEELLRAAADGLHREILRALRDTSDMSEMSSKVWGTCSRLAAEADAAAVRLQASATQDTPETPRVLATLNAPRACYEFRLETREDRSASENVEPDEHETIGSHVFTISPSALSQLAKLMRKAARRAELAFSAGESQWAAKLGAFMQSDSSFWDLTFCLLCRYDAMSGGPGAQGAGFHAAIPPPAFEALEKMNPGAAVKLECFASPLLCHGSWSYCSAFRDVDVLFGSLGPFLDEDIDIGKLGGVYEINPPFVRGVVLRLARKLLAALRKAQAEDRALCLFLVLPGLAQHSTLSSLSTSSTSSTCPSIPSDALDELLQSGFRTAFSGPTCRAFTSGWAFKTERRWPVFAVPTSLALFHAGAPEAEPDFERACAAWGQVEQDADTKKSSQAHEFTSLGPNQLPEIISCQHHCSRLAKAQDEAWKSRALDQIESISVASSSEVLSIRSDSPDPEGPKVPKANGPKGRKDLSRRHKERRAQAKAARAAERQPDDDSECASRCRCSHCSQSDLGDHGDLRFSTQGVLVDVEELQTCRRRHVPISSAVATQLTAGILPGDTRVLRSGRLARLSSANYALMRPGEASERVLTCGRAFFNFLLKRWQPMTRLVAYMPGRHVLYCAFTRKEDALFIKVGYRTLNGKRESIVNYIEKKTAKLRLTNVSGAGLFIMHLPQNHACFKDPARAAEESLKLAIRSSEQLQASPSGHHGEIGTFSSSLEYYFVKAQQGAVLPALTSVLRDFTGDQSLVPLRCVAALRRKRLLAWEAESAAGSLGSLGSLPLLPAGVMRSRCFGPFSRRASKRPKSLPPKRRRVRSCP</sequence>
<feature type="region of interest" description="Disordered" evidence="1">
    <location>
        <begin position="882"/>
        <end position="904"/>
    </location>
</feature>
<evidence type="ECO:0000313" key="4">
    <source>
        <dbReference type="Proteomes" id="UP001178507"/>
    </source>
</evidence>
<dbReference type="PANTHER" id="PTHR21727">
    <property type="entry name" value="PHOSPHORYLATED CTD INTERACTING FACTOR 1"/>
    <property type="match status" value="1"/>
</dbReference>
<proteinExistence type="predicted"/>
<dbReference type="AlphaFoldDB" id="A0AA36MJ41"/>
<dbReference type="GO" id="GO:0099122">
    <property type="term" value="F:RNA polymerase II C-terminal domain binding"/>
    <property type="evidence" value="ECO:0007669"/>
    <property type="project" value="InterPro"/>
</dbReference>
<feature type="compositionally biased region" description="Basic residues" evidence="1">
    <location>
        <begin position="885"/>
        <end position="904"/>
    </location>
</feature>
<protein>
    <recommendedName>
        <fullName evidence="2">PCIF1 WW domain-containing protein</fullName>
    </recommendedName>
</protein>
<reference evidence="3" key="1">
    <citation type="submission" date="2023-08" db="EMBL/GenBank/DDBJ databases">
        <authorList>
            <person name="Chen Y."/>
            <person name="Shah S."/>
            <person name="Dougan E. K."/>
            <person name="Thang M."/>
            <person name="Chan C."/>
        </authorList>
    </citation>
    <scope>NUCLEOTIDE SEQUENCE</scope>
</reference>
<organism evidence="3 4">
    <name type="scientific">Effrenium voratum</name>
    <dbReference type="NCBI Taxonomy" id="2562239"/>
    <lineage>
        <taxon>Eukaryota</taxon>
        <taxon>Sar</taxon>
        <taxon>Alveolata</taxon>
        <taxon>Dinophyceae</taxon>
        <taxon>Suessiales</taxon>
        <taxon>Symbiodiniaceae</taxon>
        <taxon>Effrenium</taxon>
    </lineage>
</organism>
<feature type="region of interest" description="Disordered" evidence="1">
    <location>
        <begin position="529"/>
        <end position="564"/>
    </location>
</feature>
<dbReference type="Proteomes" id="UP001178507">
    <property type="component" value="Unassembled WGS sequence"/>
</dbReference>
<comment type="caution">
    <text evidence="3">The sequence shown here is derived from an EMBL/GenBank/DDBJ whole genome shotgun (WGS) entry which is preliminary data.</text>
</comment>
<dbReference type="PANTHER" id="PTHR21727:SF0">
    <property type="entry name" value="MRNA (2'-O-METHYLADENOSINE-N(6)-)-METHYLTRANSFERASE"/>
    <property type="match status" value="1"/>
</dbReference>